<accession>A0A1Y2K4Z5</accession>
<dbReference type="Gene3D" id="3.40.50.1390">
    <property type="entry name" value="Resolvase, N-terminal catalytic domain"/>
    <property type="match status" value="1"/>
</dbReference>
<dbReference type="STRING" id="1434232.MAIT1_04363"/>
<evidence type="ECO:0000313" key="3">
    <source>
        <dbReference type="EMBL" id="OSM04450.1"/>
    </source>
</evidence>
<gene>
    <name evidence="3" type="ORF">MAIT1_04363</name>
</gene>
<dbReference type="InterPro" id="IPR036162">
    <property type="entry name" value="Resolvase-like_N_sf"/>
</dbReference>
<dbReference type="AlphaFoldDB" id="A0A1Y2K4Z5"/>
<comment type="caution">
    <text evidence="3">The sequence shown here is derived from an EMBL/GenBank/DDBJ whole genome shotgun (WGS) entry which is preliminary data.</text>
</comment>
<feature type="domain" description="Resolvase/invertase-type recombinase catalytic" evidence="1">
    <location>
        <begin position="5"/>
        <end position="157"/>
    </location>
</feature>
<protein>
    <submittedName>
        <fullName evidence="3">Putative resolvase domain-containing protein</fullName>
    </submittedName>
</protein>
<feature type="domain" description="Recombinase" evidence="2">
    <location>
        <begin position="165"/>
        <end position="279"/>
    </location>
</feature>
<evidence type="ECO:0000313" key="4">
    <source>
        <dbReference type="Proteomes" id="UP000194003"/>
    </source>
</evidence>
<dbReference type="GO" id="GO:0000150">
    <property type="term" value="F:DNA strand exchange activity"/>
    <property type="evidence" value="ECO:0007669"/>
    <property type="project" value="InterPro"/>
</dbReference>
<dbReference type="Pfam" id="PF00239">
    <property type="entry name" value="Resolvase"/>
    <property type="match status" value="1"/>
</dbReference>
<dbReference type="EMBL" id="LVJN01000019">
    <property type="protein sequence ID" value="OSM04450.1"/>
    <property type="molecule type" value="Genomic_DNA"/>
</dbReference>
<proteinExistence type="predicted"/>
<organism evidence="3 4">
    <name type="scientific">Magnetofaba australis IT-1</name>
    <dbReference type="NCBI Taxonomy" id="1434232"/>
    <lineage>
        <taxon>Bacteria</taxon>
        <taxon>Pseudomonadati</taxon>
        <taxon>Pseudomonadota</taxon>
        <taxon>Magnetococcia</taxon>
        <taxon>Magnetococcales</taxon>
        <taxon>Magnetococcaceae</taxon>
        <taxon>Magnetofaba</taxon>
    </lineage>
</organism>
<dbReference type="PANTHER" id="PTHR30461">
    <property type="entry name" value="DNA-INVERTASE FROM LAMBDOID PROPHAGE"/>
    <property type="match status" value="1"/>
</dbReference>
<dbReference type="InterPro" id="IPR025827">
    <property type="entry name" value="Zn_ribbon_recom_dom"/>
</dbReference>
<dbReference type="Proteomes" id="UP000194003">
    <property type="component" value="Unassembled WGS sequence"/>
</dbReference>
<dbReference type="InterPro" id="IPR011109">
    <property type="entry name" value="DNA_bind_recombinase_dom"/>
</dbReference>
<name>A0A1Y2K4Z5_9PROT</name>
<dbReference type="Pfam" id="PF13408">
    <property type="entry name" value="Zn_ribbon_recom"/>
    <property type="match status" value="1"/>
</dbReference>
<reference evidence="3 4" key="1">
    <citation type="journal article" date="2016" name="BMC Genomics">
        <title>Combined genomic and structural analyses of a cultured magnetotactic bacterium reveals its niche adaptation to a dynamic environment.</title>
        <authorList>
            <person name="Araujo A.C."/>
            <person name="Morillo V."/>
            <person name="Cypriano J."/>
            <person name="Teixeira L.C."/>
            <person name="Leao P."/>
            <person name="Lyra S."/>
            <person name="Almeida L.G."/>
            <person name="Bazylinski D.A."/>
            <person name="Vasconcellos A.T."/>
            <person name="Abreu F."/>
            <person name="Lins U."/>
        </authorList>
    </citation>
    <scope>NUCLEOTIDE SEQUENCE [LARGE SCALE GENOMIC DNA]</scope>
    <source>
        <strain evidence="3 4">IT-1</strain>
    </source>
</reference>
<sequence length="440" mass="50243">MTKTRCAIYTRKSTDEGLDKEFNSLDAQREACEAYIASQKSQGWMLIHDDYDDGGYSGGDMERPGLQRLLKDIENGLVDCVVVYKIDRLSRSLSDFTKMVDLFDAHHVSFVSITQSFNTATSMGRLTLNMLLSFAQYEREITAERIRDKFAASRKKGMWMGGNPPLGYDVRARRLEINPDEAALVRLIFDRFIEIGSSTKLCKELTAAGHTTKSWTAQTGRFNPGKRFDKTALYRILNNRVYLGEVVFKTEVYPGEHEAIITPRQWEQVHAILEQNNRRGKRPIRADSPFPLKGIMQCGHCNRAMTTSHTRKQGKHYRYYVCMTATKHSYGDCDIRNISAGEIEALILAHIEHLVRAPEVVARVWRQTNDGAGPAYSENSIVEVLKAIEPIWAELFPGEQGRLIQLLVRRVTLREDQLQIQLRIEGFEQLIEEFQTQEAA</sequence>
<dbReference type="SMART" id="SM00857">
    <property type="entry name" value="Resolvase"/>
    <property type="match status" value="1"/>
</dbReference>
<dbReference type="PROSITE" id="PS51737">
    <property type="entry name" value="RECOMBINASE_DNA_BIND"/>
    <property type="match status" value="1"/>
</dbReference>
<evidence type="ECO:0000259" key="2">
    <source>
        <dbReference type="PROSITE" id="PS51737"/>
    </source>
</evidence>
<evidence type="ECO:0000259" key="1">
    <source>
        <dbReference type="PROSITE" id="PS51736"/>
    </source>
</evidence>
<dbReference type="SUPFAM" id="SSF53041">
    <property type="entry name" value="Resolvase-like"/>
    <property type="match status" value="1"/>
</dbReference>
<dbReference type="Pfam" id="PF07508">
    <property type="entry name" value="Recombinase"/>
    <property type="match status" value="1"/>
</dbReference>
<dbReference type="OrthoDB" id="7277848at2"/>
<dbReference type="InterPro" id="IPR038109">
    <property type="entry name" value="DNA_bind_recomb_sf"/>
</dbReference>
<dbReference type="Gene3D" id="3.90.1750.20">
    <property type="entry name" value="Putative Large Serine Recombinase, Chain B, Domain 2"/>
    <property type="match status" value="1"/>
</dbReference>
<keyword evidence="4" id="KW-1185">Reference proteome</keyword>
<dbReference type="GO" id="GO:0003677">
    <property type="term" value="F:DNA binding"/>
    <property type="evidence" value="ECO:0007669"/>
    <property type="project" value="InterPro"/>
</dbReference>
<dbReference type="PROSITE" id="PS51736">
    <property type="entry name" value="RECOMBINASES_3"/>
    <property type="match status" value="1"/>
</dbReference>
<dbReference type="PANTHER" id="PTHR30461:SF23">
    <property type="entry name" value="DNA RECOMBINASE-RELATED"/>
    <property type="match status" value="1"/>
</dbReference>
<dbReference type="CDD" id="cd03768">
    <property type="entry name" value="SR_ResInv"/>
    <property type="match status" value="1"/>
</dbReference>
<dbReference type="InterPro" id="IPR006119">
    <property type="entry name" value="Resolv_N"/>
</dbReference>
<dbReference type="RefSeq" id="WP_085442532.1">
    <property type="nucleotide sequence ID" value="NZ_LVJN01000019.1"/>
</dbReference>
<dbReference type="InterPro" id="IPR050639">
    <property type="entry name" value="SSR_resolvase"/>
</dbReference>